<dbReference type="InterPro" id="IPR009936">
    <property type="entry name" value="DUF1468"/>
</dbReference>
<keyword evidence="1" id="KW-1133">Transmembrane helix</keyword>
<feature type="transmembrane region" description="Helical" evidence="1">
    <location>
        <begin position="190"/>
        <end position="207"/>
    </location>
</feature>
<feature type="domain" description="DUF1468" evidence="2">
    <location>
        <begin position="35"/>
        <end position="216"/>
    </location>
</feature>
<dbReference type="RefSeq" id="WP_133617929.1">
    <property type="nucleotide sequence ID" value="NZ_SNYA01000011.1"/>
</dbReference>
<sequence length="224" mass="23691">MMPSNNPTAMSAVVGEEILLAAGPGRRAELLKELIMPVLLAAFATYFVVGMITMRVPEGTAFPGPRFFPGLIAAGLYLFAILLGGTAVRNALRPRAAQSRTVGSDGDAFELLSAEHDAVRADDLAREGTELTADGTPVPGKAVGVDWRSLAWVVGSFLAFAMLLPYLGWIIAAALLFWCVSRAFGLQQPLAALIVGFTVSSLIYIAFDIMLGMSLPSGVLGWGF</sequence>
<comment type="caution">
    <text evidence="3">The sequence shown here is derived from an EMBL/GenBank/DDBJ whole genome shotgun (WGS) entry which is preliminary data.</text>
</comment>
<keyword evidence="1" id="KW-0812">Transmembrane</keyword>
<name>A0A4R6RSB3_9MICO</name>
<gene>
    <name evidence="3" type="ORF">EDF62_3466</name>
</gene>
<accession>A0A4R6RSB3</accession>
<keyword evidence="1" id="KW-0472">Membrane</keyword>
<dbReference type="EMBL" id="SNYA01000011">
    <property type="protein sequence ID" value="TDP89145.1"/>
    <property type="molecule type" value="Genomic_DNA"/>
</dbReference>
<dbReference type="Pfam" id="PF07331">
    <property type="entry name" value="TctB"/>
    <property type="match status" value="1"/>
</dbReference>
<proteinExistence type="predicted"/>
<dbReference type="AlphaFoldDB" id="A0A4R6RSB3"/>
<feature type="transmembrane region" description="Helical" evidence="1">
    <location>
        <begin position="67"/>
        <end position="88"/>
    </location>
</feature>
<evidence type="ECO:0000313" key="4">
    <source>
        <dbReference type="Proteomes" id="UP000295601"/>
    </source>
</evidence>
<evidence type="ECO:0000256" key="1">
    <source>
        <dbReference type="SAM" id="Phobius"/>
    </source>
</evidence>
<feature type="transmembrane region" description="Helical" evidence="1">
    <location>
        <begin position="34"/>
        <end position="55"/>
    </location>
</feature>
<feature type="transmembrane region" description="Helical" evidence="1">
    <location>
        <begin position="150"/>
        <end position="178"/>
    </location>
</feature>
<organism evidence="3 4">
    <name type="scientific">Leucobacter luti</name>
    <dbReference type="NCBI Taxonomy" id="340320"/>
    <lineage>
        <taxon>Bacteria</taxon>
        <taxon>Bacillati</taxon>
        <taxon>Actinomycetota</taxon>
        <taxon>Actinomycetes</taxon>
        <taxon>Micrococcales</taxon>
        <taxon>Microbacteriaceae</taxon>
        <taxon>Leucobacter</taxon>
    </lineage>
</organism>
<dbReference type="Proteomes" id="UP000295601">
    <property type="component" value="Unassembled WGS sequence"/>
</dbReference>
<keyword evidence="4" id="KW-1185">Reference proteome</keyword>
<protein>
    <submittedName>
        <fullName evidence="3">Putative tricarboxylic transport membrane protein</fullName>
    </submittedName>
</protein>
<evidence type="ECO:0000259" key="2">
    <source>
        <dbReference type="Pfam" id="PF07331"/>
    </source>
</evidence>
<dbReference type="OrthoDB" id="5119225at2"/>
<evidence type="ECO:0000313" key="3">
    <source>
        <dbReference type="EMBL" id="TDP89145.1"/>
    </source>
</evidence>
<reference evidence="3 4" key="1">
    <citation type="submission" date="2019-03" db="EMBL/GenBank/DDBJ databases">
        <title>Genomic analyses of the natural microbiome of Caenorhabditis elegans.</title>
        <authorList>
            <person name="Samuel B."/>
        </authorList>
    </citation>
    <scope>NUCLEOTIDE SEQUENCE [LARGE SCALE GENOMIC DNA]</scope>
    <source>
        <strain evidence="3 4">JUb18</strain>
    </source>
</reference>